<dbReference type="EMBL" id="JAFBFH010000048">
    <property type="protein sequence ID" value="MBM7717438.1"/>
    <property type="molecule type" value="Genomic_DNA"/>
</dbReference>
<gene>
    <name evidence="1" type="ORF">JOC94_004466</name>
</gene>
<accession>A0ABS2RCQ4</accession>
<name>A0ABS2RCQ4_9BACI</name>
<keyword evidence="2" id="KW-1185">Reference proteome</keyword>
<dbReference type="Proteomes" id="UP000823485">
    <property type="component" value="Unassembled WGS sequence"/>
</dbReference>
<protein>
    <recommendedName>
        <fullName evidence="3">DUF4365 domain-containing protein</fullName>
    </recommendedName>
</protein>
<evidence type="ECO:0000313" key="1">
    <source>
        <dbReference type="EMBL" id="MBM7717438.1"/>
    </source>
</evidence>
<reference evidence="1 2" key="1">
    <citation type="submission" date="2021-01" db="EMBL/GenBank/DDBJ databases">
        <title>Genomic Encyclopedia of Type Strains, Phase IV (KMG-IV): sequencing the most valuable type-strain genomes for metagenomic binning, comparative biology and taxonomic classification.</title>
        <authorList>
            <person name="Goeker M."/>
        </authorList>
    </citation>
    <scope>NUCLEOTIDE SEQUENCE [LARGE SCALE GENOMIC DNA]</scope>
    <source>
        <strain evidence="1 2">DSM 105453</strain>
    </source>
</reference>
<comment type="caution">
    <text evidence="1">The sequence shown here is derived from an EMBL/GenBank/DDBJ whole genome shotgun (WGS) entry which is preliminary data.</text>
</comment>
<evidence type="ECO:0008006" key="3">
    <source>
        <dbReference type="Google" id="ProtNLM"/>
    </source>
</evidence>
<dbReference type="RefSeq" id="WP_236017180.1">
    <property type="nucleotide sequence ID" value="NZ_JAFBFH010000048.1"/>
</dbReference>
<organism evidence="1 2">
    <name type="scientific">Siminovitchia thermophila</name>
    <dbReference type="NCBI Taxonomy" id="1245522"/>
    <lineage>
        <taxon>Bacteria</taxon>
        <taxon>Bacillati</taxon>
        <taxon>Bacillota</taxon>
        <taxon>Bacilli</taxon>
        <taxon>Bacillales</taxon>
        <taxon>Bacillaceae</taxon>
        <taxon>Siminovitchia</taxon>
    </lineage>
</organism>
<evidence type="ECO:0000313" key="2">
    <source>
        <dbReference type="Proteomes" id="UP000823485"/>
    </source>
</evidence>
<sequence length="363" mass="43357">MSKNGSNKESIFAIYLKDFYQGWQALLGFELSYISLEQRHANRNIDLIGIDVKRRIPVYMEIQLTKANRSYLERIKKMVMANQEGIIVWLALSFDEEILKDLTNWIDNNNFHYTDFYAVSINPLAIEVLEQLNRMYKLEVYENMVQLSEIKQLLTVEYTVENIHPLHAGRALSFAPQFDMSRLEDVKRAMLAVLRERIPFYLNFHYDKKMNLNDYTLTVGAGQSGLLFRCSWKNAKSLAFVELYFEKQRIDWYESFLQHKPSIQNKVHPDIQFDNRKIGIYFEPMDSLYETFEMIAEVFEKFILFFCPYTYGKKEISYEADHYIIKEERKLHHQQPIMIEDVYETEDSYRIKQEDMADCFLYC</sequence>
<proteinExistence type="predicted"/>